<gene>
    <name evidence="4" type="ORF">Aglo03_35980</name>
</gene>
<dbReference type="PROSITE" id="PS00444">
    <property type="entry name" value="POLYPRENYL_SYNTHASE_2"/>
    <property type="match status" value="1"/>
</dbReference>
<comment type="similarity">
    <text evidence="3">Belongs to the FPP/GGPP synthase family.</text>
</comment>
<dbReference type="EMBL" id="BSSD01000005">
    <property type="protein sequence ID" value="GLW92782.1"/>
    <property type="molecule type" value="Genomic_DNA"/>
</dbReference>
<reference evidence="4" key="1">
    <citation type="submission" date="2023-02" db="EMBL/GenBank/DDBJ databases">
        <title>Actinokineospora globicatena NBRC 15670.</title>
        <authorList>
            <person name="Ichikawa N."/>
            <person name="Sato H."/>
            <person name="Tonouchi N."/>
        </authorList>
    </citation>
    <scope>NUCLEOTIDE SEQUENCE</scope>
    <source>
        <strain evidence="4">NBRC 15670</strain>
    </source>
</reference>
<dbReference type="GO" id="GO:0004659">
    <property type="term" value="F:prenyltransferase activity"/>
    <property type="evidence" value="ECO:0007669"/>
    <property type="project" value="InterPro"/>
</dbReference>
<dbReference type="GO" id="GO:0046872">
    <property type="term" value="F:metal ion binding"/>
    <property type="evidence" value="ECO:0007669"/>
    <property type="project" value="UniProtKB-KW"/>
</dbReference>
<proteinExistence type="inferred from homology"/>
<dbReference type="InterPro" id="IPR000092">
    <property type="entry name" value="Polyprenyl_synt"/>
</dbReference>
<dbReference type="Pfam" id="PF00348">
    <property type="entry name" value="polyprenyl_synt"/>
    <property type="match status" value="1"/>
</dbReference>
<sequence length="336" mass="35083">MGPGTEQLLATSRAAVLPALRAAVDSLPPAMRRIACYHFGWVDACGAPIEADSGKMVRSALTLLSAEAVGGDPADAVPAAVAIELVHNFSLLHDDIMDGDRTRRHRGTAWAVFGVPAALLAGDALWALALRVLAAGPHADRALPLLTEALWRLMDGQSADADFPHRHSVTLAECEAMAAGKTGAVMACATALGALFGGATPDQLTLLRDMGEHLGLAFQLVDDLLGIWGDPTTMGKPGADLVHRKRSLPVVAALTSDTPAGAELATLYLATDHPMTTHEQTRAATLITTAGGRTWATTQAELHLAQATTALRRTNPPAPALANLLALADHFAHRTS</sequence>
<evidence type="ECO:0000256" key="2">
    <source>
        <dbReference type="ARBA" id="ARBA00022842"/>
    </source>
</evidence>
<evidence type="ECO:0000313" key="4">
    <source>
        <dbReference type="EMBL" id="GLW92782.1"/>
    </source>
</evidence>
<keyword evidence="3" id="KW-0808">Transferase</keyword>
<keyword evidence="5" id="KW-1185">Reference proteome</keyword>
<organism evidence="4 5">
    <name type="scientific">Actinokineospora globicatena</name>
    <dbReference type="NCBI Taxonomy" id="103729"/>
    <lineage>
        <taxon>Bacteria</taxon>
        <taxon>Bacillati</taxon>
        <taxon>Actinomycetota</taxon>
        <taxon>Actinomycetes</taxon>
        <taxon>Pseudonocardiales</taxon>
        <taxon>Pseudonocardiaceae</taxon>
        <taxon>Actinokineospora</taxon>
    </lineage>
</organism>
<protein>
    <submittedName>
        <fullName evidence="4">Dimethylallyltransferase</fullName>
    </submittedName>
</protein>
<name>A0A9W6QQH3_9PSEU</name>
<dbReference type="InterPro" id="IPR033749">
    <property type="entry name" value="Polyprenyl_synt_CS"/>
</dbReference>
<dbReference type="Proteomes" id="UP001165042">
    <property type="component" value="Unassembled WGS sequence"/>
</dbReference>
<dbReference type="AlphaFoldDB" id="A0A9W6QQH3"/>
<dbReference type="Gene3D" id="1.10.600.10">
    <property type="entry name" value="Farnesyl Diphosphate Synthase"/>
    <property type="match status" value="1"/>
</dbReference>
<evidence type="ECO:0000256" key="1">
    <source>
        <dbReference type="ARBA" id="ARBA00022723"/>
    </source>
</evidence>
<dbReference type="PANTHER" id="PTHR12001">
    <property type="entry name" value="GERANYLGERANYL PYROPHOSPHATE SYNTHASE"/>
    <property type="match status" value="1"/>
</dbReference>
<dbReference type="RefSeq" id="WP_285611259.1">
    <property type="nucleotide sequence ID" value="NZ_BSSD01000005.1"/>
</dbReference>
<dbReference type="PROSITE" id="PS00723">
    <property type="entry name" value="POLYPRENYL_SYNTHASE_1"/>
    <property type="match status" value="1"/>
</dbReference>
<dbReference type="SUPFAM" id="SSF48576">
    <property type="entry name" value="Terpenoid synthases"/>
    <property type="match status" value="1"/>
</dbReference>
<keyword evidence="2" id="KW-0460">Magnesium</keyword>
<dbReference type="CDD" id="cd00685">
    <property type="entry name" value="Trans_IPPS_HT"/>
    <property type="match status" value="1"/>
</dbReference>
<comment type="caution">
    <text evidence="4">The sequence shown here is derived from an EMBL/GenBank/DDBJ whole genome shotgun (WGS) entry which is preliminary data.</text>
</comment>
<evidence type="ECO:0000313" key="5">
    <source>
        <dbReference type="Proteomes" id="UP001165042"/>
    </source>
</evidence>
<accession>A0A9W6QQH3</accession>
<dbReference type="InterPro" id="IPR008949">
    <property type="entry name" value="Isoprenoid_synthase_dom_sf"/>
</dbReference>
<evidence type="ECO:0000256" key="3">
    <source>
        <dbReference type="RuleBase" id="RU004466"/>
    </source>
</evidence>
<dbReference type="GO" id="GO:0008299">
    <property type="term" value="P:isoprenoid biosynthetic process"/>
    <property type="evidence" value="ECO:0007669"/>
    <property type="project" value="InterPro"/>
</dbReference>
<dbReference type="SFLD" id="SFLDS00005">
    <property type="entry name" value="Isoprenoid_Synthase_Type_I"/>
    <property type="match status" value="1"/>
</dbReference>
<keyword evidence="1" id="KW-0479">Metal-binding</keyword>
<dbReference type="PANTHER" id="PTHR12001:SF86">
    <property type="entry name" value="GERANYLGERANYL DIPHOSPHATE SYNTHASE"/>
    <property type="match status" value="1"/>
</dbReference>